<organism evidence="4 5">
    <name type="scientific">Dissophora globulifera</name>
    <dbReference type="NCBI Taxonomy" id="979702"/>
    <lineage>
        <taxon>Eukaryota</taxon>
        <taxon>Fungi</taxon>
        <taxon>Fungi incertae sedis</taxon>
        <taxon>Mucoromycota</taxon>
        <taxon>Mortierellomycotina</taxon>
        <taxon>Mortierellomycetes</taxon>
        <taxon>Mortierellales</taxon>
        <taxon>Mortierellaceae</taxon>
        <taxon>Dissophora</taxon>
    </lineage>
</organism>
<dbReference type="GO" id="GO:0006102">
    <property type="term" value="P:isocitrate metabolic process"/>
    <property type="evidence" value="ECO:0007669"/>
    <property type="project" value="TreeGrafter"/>
</dbReference>
<dbReference type="Gene3D" id="3.40.718.10">
    <property type="entry name" value="Isopropylmalate Dehydrogenase"/>
    <property type="match status" value="1"/>
</dbReference>
<dbReference type="PANTHER" id="PTHR11835">
    <property type="entry name" value="DECARBOXYLATING DEHYDROGENASES-ISOCITRATE, ISOPROPYLMALATE, TARTRATE"/>
    <property type="match status" value="1"/>
</dbReference>
<dbReference type="OrthoDB" id="10261637at2759"/>
<feature type="compositionally biased region" description="Low complexity" evidence="2">
    <location>
        <begin position="482"/>
        <end position="512"/>
    </location>
</feature>
<name>A0A9P6UZS3_9FUNG</name>
<dbReference type="AlphaFoldDB" id="A0A9P6UZS3"/>
<comment type="similarity">
    <text evidence="1">Belongs to the isocitrate and isopropylmalate dehydrogenases family.</text>
</comment>
<dbReference type="SUPFAM" id="SSF53659">
    <property type="entry name" value="Isocitrate/Isopropylmalate dehydrogenase-like"/>
    <property type="match status" value="1"/>
</dbReference>
<evidence type="ECO:0000256" key="1">
    <source>
        <dbReference type="ARBA" id="ARBA00007769"/>
    </source>
</evidence>
<accession>A0A9P6UZS3</accession>
<evidence type="ECO:0000259" key="3">
    <source>
        <dbReference type="SMART" id="SM01329"/>
    </source>
</evidence>
<dbReference type="GO" id="GO:0006099">
    <property type="term" value="P:tricarboxylic acid cycle"/>
    <property type="evidence" value="ECO:0007669"/>
    <property type="project" value="TreeGrafter"/>
</dbReference>
<dbReference type="GO" id="GO:0000287">
    <property type="term" value="F:magnesium ion binding"/>
    <property type="evidence" value="ECO:0007669"/>
    <property type="project" value="InterPro"/>
</dbReference>
<dbReference type="GO" id="GO:0051287">
    <property type="term" value="F:NAD binding"/>
    <property type="evidence" value="ECO:0007669"/>
    <property type="project" value="InterPro"/>
</dbReference>
<dbReference type="EMBL" id="JAAAIP010000033">
    <property type="protein sequence ID" value="KAG0328477.1"/>
    <property type="molecule type" value="Genomic_DNA"/>
</dbReference>
<dbReference type="PANTHER" id="PTHR11835:SF48">
    <property type="entry name" value="HOMOISOCITRATE DEHYDROGENASE, MITOCHONDRIAL"/>
    <property type="match status" value="1"/>
</dbReference>
<gene>
    <name evidence="4" type="primary">LYS12</name>
    <name evidence="4" type="ORF">BGZ99_005172</name>
</gene>
<evidence type="ECO:0000313" key="5">
    <source>
        <dbReference type="Proteomes" id="UP000738325"/>
    </source>
</evidence>
<keyword evidence="5" id="KW-1185">Reference proteome</keyword>
<dbReference type="GO" id="GO:0004449">
    <property type="term" value="F:isocitrate dehydrogenase (NAD+) activity"/>
    <property type="evidence" value="ECO:0007669"/>
    <property type="project" value="TreeGrafter"/>
</dbReference>
<dbReference type="InterPro" id="IPR019818">
    <property type="entry name" value="IsoCit/isopropylmalate_DH_CS"/>
</dbReference>
<dbReference type="SMART" id="SM01329">
    <property type="entry name" value="Iso_dh"/>
    <property type="match status" value="1"/>
</dbReference>
<dbReference type="GO" id="GO:0005739">
    <property type="term" value="C:mitochondrion"/>
    <property type="evidence" value="ECO:0007669"/>
    <property type="project" value="TreeGrafter"/>
</dbReference>
<evidence type="ECO:0000256" key="2">
    <source>
        <dbReference type="SAM" id="MobiDB-lite"/>
    </source>
</evidence>
<feature type="domain" description="Isopropylmalate dehydrogenase-like" evidence="3">
    <location>
        <begin position="19"/>
        <end position="371"/>
    </location>
</feature>
<proteinExistence type="inferred from homology"/>
<evidence type="ECO:0000313" key="4">
    <source>
        <dbReference type="EMBL" id="KAG0328477.1"/>
    </source>
</evidence>
<dbReference type="InterPro" id="IPR024084">
    <property type="entry name" value="IsoPropMal-DH-like_dom"/>
</dbReference>
<dbReference type="Proteomes" id="UP000738325">
    <property type="component" value="Unassembled WGS sequence"/>
</dbReference>
<dbReference type="GO" id="GO:0047046">
    <property type="term" value="F:homoisocitrate dehydrogenase activity"/>
    <property type="evidence" value="ECO:0007669"/>
    <property type="project" value="TreeGrafter"/>
</dbReference>
<sequence length="604" mass="65181">MASLLRRGFATAVQSNKVTIGLIPADGIGREVIPAARQVLESLPKSESSPRFDFIHLDAGFEHFQKHGVALPDETLARLRGECQGALFGAVSSPSHRVAGYSSPIVALRKHLDLYANVRPVTSVAGDGQKQLDMLIIRENTECLYIKQERIETDANGLKVAYADRKISEYASRRAGQMAFNMALMRDKLRANTPASQRLWQGKPKVTIVHKSNVLSVTDGLWRETVRSVKENNPAFAGVDMDEQLVDSMVYRMFREPEAFDVVVAPNLYGDIISDGAAALVGSLGLVPSANVGDNFVVGEPVHGSAPDIAGQQKANPIAAIRSAGLLLEHMGYSADAARIYQAVDSVLREGQIKTPDIGGKSTTQEVTDAVCKPGTPSPQPTTDRITGYRTVRGDQYVYQSPNKICVTGLAPTHPLIAHRSQYEILDVRFNQVLLDALPQPTAIPASAKKGPPPFCNRETVICSIVARDLEYDGTGARQEESLSTSVSSTDASAALAPSSTTTTASATSSPSVDPQTANSVDPSCVVFEIKAAMKGHIVELSERLRRSLKTATNDPEAISVMLDLAATHGFIAVINPKKDEKLEGLCSMEDYSRMRKENANSEQ</sequence>
<reference evidence="4" key="1">
    <citation type="journal article" date="2020" name="Fungal Divers.">
        <title>Resolving the Mortierellaceae phylogeny through synthesis of multi-gene phylogenetics and phylogenomics.</title>
        <authorList>
            <person name="Vandepol N."/>
            <person name="Liber J."/>
            <person name="Desiro A."/>
            <person name="Na H."/>
            <person name="Kennedy M."/>
            <person name="Barry K."/>
            <person name="Grigoriev I.V."/>
            <person name="Miller A.N."/>
            <person name="O'Donnell K."/>
            <person name="Stajich J.E."/>
            <person name="Bonito G."/>
        </authorList>
    </citation>
    <scope>NUCLEOTIDE SEQUENCE</scope>
    <source>
        <strain evidence="4">REB-010B</strain>
    </source>
</reference>
<protein>
    <submittedName>
        <fullName evidence="4">Homoisocitrate dehydrogenase</fullName>
    </submittedName>
</protein>
<dbReference type="Pfam" id="PF00180">
    <property type="entry name" value="Iso_dh"/>
    <property type="match status" value="1"/>
</dbReference>
<feature type="region of interest" description="Disordered" evidence="2">
    <location>
        <begin position="477"/>
        <end position="520"/>
    </location>
</feature>
<dbReference type="PROSITE" id="PS00470">
    <property type="entry name" value="IDH_IMDH"/>
    <property type="match status" value="1"/>
</dbReference>
<feature type="region of interest" description="Disordered" evidence="2">
    <location>
        <begin position="355"/>
        <end position="383"/>
    </location>
</feature>
<dbReference type="GO" id="GO:0009085">
    <property type="term" value="P:lysine biosynthetic process"/>
    <property type="evidence" value="ECO:0007669"/>
    <property type="project" value="TreeGrafter"/>
</dbReference>
<comment type="caution">
    <text evidence="4">The sequence shown here is derived from an EMBL/GenBank/DDBJ whole genome shotgun (WGS) entry which is preliminary data.</text>
</comment>